<comment type="caution">
    <text evidence="2">The sequence shown here is derived from an EMBL/GenBank/DDBJ whole genome shotgun (WGS) entry which is preliminary data.</text>
</comment>
<protein>
    <submittedName>
        <fullName evidence="2">Uncharacterized protein</fullName>
    </submittedName>
</protein>
<dbReference type="EMBL" id="ABFK02000016">
    <property type="protein sequence ID" value="EDS04384.1"/>
    <property type="molecule type" value="Genomic_DNA"/>
</dbReference>
<name>B0MT07_9BACT</name>
<proteinExistence type="predicted"/>
<dbReference type="Proteomes" id="UP000005819">
    <property type="component" value="Unassembled WGS sequence"/>
</dbReference>
<feature type="compositionally biased region" description="Basic residues" evidence="1">
    <location>
        <begin position="83"/>
        <end position="93"/>
    </location>
</feature>
<gene>
    <name evidence="2" type="ORF">ALIPUT_00255</name>
</gene>
<reference evidence="2" key="1">
    <citation type="submission" date="2007-10" db="EMBL/GenBank/DDBJ databases">
        <authorList>
            <person name="Fulton L."/>
            <person name="Clifton S."/>
            <person name="Fulton B."/>
            <person name="Xu J."/>
            <person name="Minx P."/>
            <person name="Pepin K.H."/>
            <person name="Johnson M."/>
            <person name="Thiruvilangam P."/>
            <person name="Bhonagiri V."/>
            <person name="Nash W.E."/>
            <person name="Mardis E.R."/>
            <person name="Wilson R.K."/>
        </authorList>
    </citation>
    <scope>NUCLEOTIDE SEQUENCE [LARGE SCALE GENOMIC DNA]</scope>
    <source>
        <strain evidence="2">DSM 17216</strain>
    </source>
</reference>
<organism evidence="2 3">
    <name type="scientific">Alistipes putredinis DSM 17216</name>
    <dbReference type="NCBI Taxonomy" id="445970"/>
    <lineage>
        <taxon>Bacteria</taxon>
        <taxon>Pseudomonadati</taxon>
        <taxon>Bacteroidota</taxon>
        <taxon>Bacteroidia</taxon>
        <taxon>Bacteroidales</taxon>
        <taxon>Rikenellaceae</taxon>
        <taxon>Alistipes</taxon>
    </lineage>
</organism>
<dbReference type="HOGENOM" id="CLU_2393357_0_0_10"/>
<reference evidence="2" key="2">
    <citation type="submission" date="2013-09" db="EMBL/GenBank/DDBJ databases">
        <title>Draft genome sequence of Alistipes putredinis (DSM 17216).</title>
        <authorList>
            <person name="Sudarsanam P."/>
            <person name="Ley R."/>
            <person name="Guruge J."/>
            <person name="Turnbaugh P.J."/>
            <person name="Mahowald M."/>
            <person name="Liep D."/>
            <person name="Gordon J."/>
        </authorList>
    </citation>
    <scope>NUCLEOTIDE SEQUENCE</scope>
    <source>
        <strain evidence="2">DSM 17216</strain>
    </source>
</reference>
<accession>B0MT07</accession>
<evidence type="ECO:0000256" key="1">
    <source>
        <dbReference type="SAM" id="MobiDB-lite"/>
    </source>
</evidence>
<evidence type="ECO:0000313" key="3">
    <source>
        <dbReference type="Proteomes" id="UP000005819"/>
    </source>
</evidence>
<feature type="region of interest" description="Disordered" evidence="1">
    <location>
        <begin position="52"/>
        <end position="93"/>
    </location>
</feature>
<evidence type="ECO:0000313" key="2">
    <source>
        <dbReference type="EMBL" id="EDS04384.1"/>
    </source>
</evidence>
<sequence>MPAANTNNVGFIILYSVFTRFKETYKGKETGIKFKDLLLPLYNSTFRREKAGIPSAPFDMPDRKDETDSPGFSTGRNPCGFRSNRKQRSKTEP</sequence>
<keyword evidence="3" id="KW-1185">Reference proteome</keyword>
<dbReference type="AlphaFoldDB" id="B0MT07"/>